<dbReference type="RefSeq" id="WP_052373927.1">
    <property type="nucleotide sequence ID" value="NZ_ASRX01000002.1"/>
</dbReference>
<dbReference type="Gene3D" id="3.40.50.1820">
    <property type="entry name" value="alpha/beta hydrolase"/>
    <property type="match status" value="1"/>
</dbReference>
<feature type="domain" description="Serine aminopeptidase S33" evidence="1">
    <location>
        <begin position="181"/>
        <end position="397"/>
    </location>
</feature>
<evidence type="ECO:0000313" key="4">
    <source>
        <dbReference type="Proteomes" id="UP000019678"/>
    </source>
</evidence>
<organism evidence="3 4">
    <name type="scientific">Chondromyces apiculatus DSM 436</name>
    <dbReference type="NCBI Taxonomy" id="1192034"/>
    <lineage>
        <taxon>Bacteria</taxon>
        <taxon>Pseudomonadati</taxon>
        <taxon>Myxococcota</taxon>
        <taxon>Polyangia</taxon>
        <taxon>Polyangiales</taxon>
        <taxon>Polyangiaceae</taxon>
        <taxon>Chondromyces</taxon>
    </lineage>
</organism>
<dbReference type="PANTHER" id="PTHR43265:SF1">
    <property type="entry name" value="ESTERASE ESTD"/>
    <property type="match status" value="1"/>
</dbReference>
<evidence type="ECO:0008006" key="5">
    <source>
        <dbReference type="Google" id="ProtNLM"/>
    </source>
</evidence>
<keyword evidence="4" id="KW-1185">Reference proteome</keyword>
<dbReference type="STRING" id="1192034.CAP_2671"/>
<evidence type="ECO:0000259" key="2">
    <source>
        <dbReference type="Pfam" id="PF13026"/>
    </source>
</evidence>
<dbReference type="Pfam" id="PF12146">
    <property type="entry name" value="Hydrolase_4"/>
    <property type="match status" value="1"/>
</dbReference>
<dbReference type="Pfam" id="PF13026">
    <property type="entry name" value="DUF3887"/>
    <property type="match status" value="1"/>
</dbReference>
<feature type="domain" description="DUF3887" evidence="2">
    <location>
        <begin position="18"/>
        <end position="107"/>
    </location>
</feature>
<dbReference type="eggNOG" id="COG1073">
    <property type="taxonomic scope" value="Bacteria"/>
</dbReference>
<accession>A0A017TIY4</accession>
<dbReference type="InterPro" id="IPR053145">
    <property type="entry name" value="AB_hydrolase_Est10"/>
</dbReference>
<reference evidence="3 4" key="1">
    <citation type="submission" date="2013-05" db="EMBL/GenBank/DDBJ databases">
        <title>Genome assembly of Chondromyces apiculatus DSM 436.</title>
        <authorList>
            <person name="Sharma G."/>
            <person name="Khatri I."/>
            <person name="Kaur C."/>
            <person name="Mayilraj S."/>
            <person name="Subramanian S."/>
        </authorList>
    </citation>
    <scope>NUCLEOTIDE SEQUENCE [LARGE SCALE GENOMIC DNA]</scope>
    <source>
        <strain evidence="3 4">DSM 436</strain>
    </source>
</reference>
<sequence>MSNDASLPEDEQGLTSLASQLVQHLSEQKFAEIVAHFDATMTASLPVEHLARVWEGLIGQVGSLKRVGAARVTVRGAYRAVLLTCAFEQASLDVKVAFDQAGQVAGLYFTPTEPPTLAWEAPAYADLSTLTEREVVVNAGQWPLPGTLTLPGGPGPFPAMVLIHGSGPQDRDATVGPNRPFKDLALGLATKGVAVLRFEKRTRAYGDRLDVQQFRMDQESIEDALAAVALLSREGAVDPAQIFVGGHSLGGTFAPRIGSEAPHLAGIAILAGATRPIVEMMREQIAYLASAEGKAPDQVNAQLDGLKSAGERIRALQGGAAPGPGEVILGAGAAYWRDVGAYDALATVKTLKMRIYVAQGQRDYQVTEVDYRAWEEALAGRKDVTLKLYPELNHLLMQGAGKSTPSEYQRPGHVDERLVDDLAGWMKGASGTPP</sequence>
<dbReference type="GO" id="GO:0052689">
    <property type="term" value="F:carboxylic ester hydrolase activity"/>
    <property type="evidence" value="ECO:0007669"/>
    <property type="project" value="TreeGrafter"/>
</dbReference>
<dbReference type="SUPFAM" id="SSF53474">
    <property type="entry name" value="alpha/beta-Hydrolases"/>
    <property type="match status" value="1"/>
</dbReference>
<gene>
    <name evidence="3" type="ORF">CAP_2671</name>
</gene>
<protein>
    <recommendedName>
        <fullName evidence="5">Serine aminopeptidase S33 domain-containing protein</fullName>
    </recommendedName>
</protein>
<dbReference type="PANTHER" id="PTHR43265">
    <property type="entry name" value="ESTERASE ESTD"/>
    <property type="match status" value="1"/>
</dbReference>
<proteinExistence type="predicted"/>
<comment type="caution">
    <text evidence="3">The sequence shown here is derived from an EMBL/GenBank/DDBJ whole genome shotgun (WGS) entry which is preliminary data.</text>
</comment>
<dbReference type="InterPro" id="IPR024981">
    <property type="entry name" value="DUF3887"/>
</dbReference>
<name>A0A017TIY4_9BACT</name>
<evidence type="ECO:0000259" key="1">
    <source>
        <dbReference type="Pfam" id="PF12146"/>
    </source>
</evidence>
<dbReference type="AlphaFoldDB" id="A0A017TIY4"/>
<dbReference type="InterPro" id="IPR022742">
    <property type="entry name" value="Hydrolase_4"/>
</dbReference>
<dbReference type="InterPro" id="IPR029058">
    <property type="entry name" value="AB_hydrolase_fold"/>
</dbReference>
<dbReference type="Proteomes" id="UP000019678">
    <property type="component" value="Unassembled WGS sequence"/>
</dbReference>
<dbReference type="Gene3D" id="3.10.450.590">
    <property type="match status" value="1"/>
</dbReference>
<evidence type="ECO:0000313" key="3">
    <source>
        <dbReference type="EMBL" id="EYF08810.1"/>
    </source>
</evidence>
<dbReference type="EMBL" id="ASRX01000002">
    <property type="protein sequence ID" value="EYF08810.1"/>
    <property type="molecule type" value="Genomic_DNA"/>
</dbReference>